<feature type="domain" description="DUF2382" evidence="1">
    <location>
        <begin position="20"/>
        <end position="130"/>
    </location>
</feature>
<dbReference type="InterPro" id="IPR019060">
    <property type="entry name" value="DUF2382"/>
</dbReference>
<reference evidence="2 3" key="1">
    <citation type="submission" date="2023-08" db="EMBL/GenBank/DDBJ databases">
        <title>genomic of DY56.</title>
        <authorList>
            <person name="Wang Y."/>
        </authorList>
    </citation>
    <scope>NUCLEOTIDE SEQUENCE [LARGE SCALE GENOMIC DNA]</scope>
    <source>
        <strain evidence="2 3">DY56-A-20</strain>
    </source>
</reference>
<name>A0ABT9H8X3_9SPHN</name>
<dbReference type="Pfam" id="PF09557">
    <property type="entry name" value="DUF2382"/>
    <property type="match status" value="1"/>
</dbReference>
<proteinExistence type="predicted"/>
<gene>
    <name evidence="2" type="ORF">Q9K01_09085</name>
</gene>
<sequence>MTRTDKTDPARGTVVKEAVLPVVEERVRIDKTVEQGRTVTVTTRPVTETETLSQKLAHERVTVERVPIGQVVSEMPSVREEGDLTVIPVVEQRARVVVEQVLVEEIHLRRTREETVENFEVERQRTEVDIDE</sequence>
<accession>A0ABT9H8X3</accession>
<evidence type="ECO:0000313" key="3">
    <source>
        <dbReference type="Proteomes" id="UP001235664"/>
    </source>
</evidence>
<dbReference type="RefSeq" id="WP_305929930.1">
    <property type="nucleotide sequence ID" value="NZ_JAVAIL010000003.1"/>
</dbReference>
<dbReference type="Proteomes" id="UP001235664">
    <property type="component" value="Unassembled WGS sequence"/>
</dbReference>
<protein>
    <submittedName>
        <fullName evidence="2">DUF2382 domain-containing protein</fullName>
    </submittedName>
</protein>
<dbReference type="EMBL" id="JAVAIL010000003">
    <property type="protein sequence ID" value="MDP4539775.1"/>
    <property type="molecule type" value="Genomic_DNA"/>
</dbReference>
<keyword evidence="3" id="KW-1185">Reference proteome</keyword>
<evidence type="ECO:0000259" key="1">
    <source>
        <dbReference type="Pfam" id="PF09557"/>
    </source>
</evidence>
<evidence type="ECO:0000313" key="2">
    <source>
        <dbReference type="EMBL" id="MDP4539775.1"/>
    </source>
</evidence>
<comment type="caution">
    <text evidence="2">The sequence shown here is derived from an EMBL/GenBank/DDBJ whole genome shotgun (WGS) entry which is preliminary data.</text>
</comment>
<organism evidence="2 3">
    <name type="scientific">Qipengyuania benthica</name>
    <dbReference type="NCBI Taxonomy" id="3067651"/>
    <lineage>
        <taxon>Bacteria</taxon>
        <taxon>Pseudomonadati</taxon>
        <taxon>Pseudomonadota</taxon>
        <taxon>Alphaproteobacteria</taxon>
        <taxon>Sphingomonadales</taxon>
        <taxon>Erythrobacteraceae</taxon>
        <taxon>Qipengyuania</taxon>
    </lineage>
</organism>